<dbReference type="PANTHER" id="PTHR43777">
    <property type="entry name" value="MOLYBDENUM COFACTOR CYTIDYLYLTRANSFERASE"/>
    <property type="match status" value="1"/>
</dbReference>
<dbReference type="InterPro" id="IPR025877">
    <property type="entry name" value="MobA-like_NTP_Trfase"/>
</dbReference>
<evidence type="ECO:0000313" key="2">
    <source>
        <dbReference type="EMBL" id="MBW9109688.1"/>
    </source>
</evidence>
<gene>
    <name evidence="2" type="ORF">JNB61_07885</name>
</gene>
<evidence type="ECO:0000259" key="1">
    <source>
        <dbReference type="Pfam" id="PF12804"/>
    </source>
</evidence>
<evidence type="ECO:0000313" key="3">
    <source>
        <dbReference type="Proteomes" id="UP000777440"/>
    </source>
</evidence>
<accession>A0ABS7HWS9</accession>
<dbReference type="Pfam" id="PF12804">
    <property type="entry name" value="NTP_transf_3"/>
    <property type="match status" value="1"/>
</dbReference>
<dbReference type="SUPFAM" id="SSF53448">
    <property type="entry name" value="Nucleotide-diphospho-sugar transferases"/>
    <property type="match status" value="1"/>
</dbReference>
<keyword evidence="2" id="KW-0808">Transferase</keyword>
<dbReference type="InterPro" id="IPR029044">
    <property type="entry name" value="Nucleotide-diphossugar_trans"/>
</dbReference>
<dbReference type="EMBL" id="JAEUAX010000003">
    <property type="protein sequence ID" value="MBW9109688.1"/>
    <property type="molecule type" value="Genomic_DNA"/>
</dbReference>
<dbReference type="Proteomes" id="UP000777440">
    <property type="component" value="Unassembled WGS sequence"/>
</dbReference>
<dbReference type="Gene3D" id="3.90.550.10">
    <property type="entry name" value="Spore Coat Polysaccharide Biosynthesis Protein SpsA, Chain A"/>
    <property type="match status" value="1"/>
</dbReference>
<sequence>MRVCGIVLAAGAGSRFGFPKGLARTPGGTPWVARATAMLRTAGCDDVVVVVGARGREVARLAPADARVVVADDWAVGLSAALRAGLGAAGEADVAVVTPVDTPDAAPQAVARVLGALGPAPRDGLAQAVYGGRPGHPVAIGASHLPGLIADVTGDRGARAYLERHGAAEVECADLWSGADIDAP</sequence>
<dbReference type="PANTHER" id="PTHR43777:SF1">
    <property type="entry name" value="MOLYBDENUM COFACTOR CYTIDYLYLTRANSFERASE"/>
    <property type="match status" value="1"/>
</dbReference>
<dbReference type="GO" id="GO:0016740">
    <property type="term" value="F:transferase activity"/>
    <property type="evidence" value="ECO:0007669"/>
    <property type="project" value="UniProtKB-KW"/>
</dbReference>
<name>A0ABS7HWS9_9MICO</name>
<proteinExistence type="predicted"/>
<comment type="caution">
    <text evidence="2">The sequence shown here is derived from an EMBL/GenBank/DDBJ whole genome shotgun (WGS) entry which is preliminary data.</text>
</comment>
<feature type="domain" description="MobA-like NTP transferase" evidence="1">
    <location>
        <begin position="5"/>
        <end position="165"/>
    </location>
</feature>
<protein>
    <submittedName>
        <fullName evidence="2">NTP transferase domain-containing protein</fullName>
    </submittedName>
</protein>
<reference evidence="2 3" key="1">
    <citation type="journal article" date="2021" name="MBio">
        <title>Poor Competitiveness of Bradyrhizobium in Pigeon Pea Root Colonization in Indian Soils.</title>
        <authorList>
            <person name="Chalasani D."/>
            <person name="Basu A."/>
            <person name="Pullabhotla S.V.S.R.N."/>
            <person name="Jorrin B."/>
            <person name="Neal A.L."/>
            <person name="Poole P.S."/>
            <person name="Podile A.R."/>
            <person name="Tkacz A."/>
        </authorList>
    </citation>
    <scope>NUCLEOTIDE SEQUENCE [LARGE SCALE GENOMIC DNA]</scope>
    <source>
        <strain evidence="2 3">HU12</strain>
    </source>
</reference>
<organism evidence="2 3">
    <name type="scientific">Microbacterium ureisolvens</name>
    <dbReference type="NCBI Taxonomy" id="2781186"/>
    <lineage>
        <taxon>Bacteria</taxon>
        <taxon>Bacillati</taxon>
        <taxon>Actinomycetota</taxon>
        <taxon>Actinomycetes</taxon>
        <taxon>Micrococcales</taxon>
        <taxon>Microbacteriaceae</taxon>
        <taxon>Microbacterium</taxon>
    </lineage>
</organism>
<dbReference type="RefSeq" id="WP_220339335.1">
    <property type="nucleotide sequence ID" value="NZ_JAEUAX010000003.1"/>
</dbReference>
<keyword evidence="3" id="KW-1185">Reference proteome</keyword>